<gene>
    <name evidence="7" type="ORF">Vbra_19091</name>
</gene>
<dbReference type="SUPFAM" id="SSF56784">
    <property type="entry name" value="HAD-like"/>
    <property type="match status" value="1"/>
</dbReference>
<dbReference type="PANTHER" id="PTHR12181">
    <property type="entry name" value="LIPIN"/>
    <property type="match status" value="1"/>
</dbReference>
<evidence type="ECO:0000256" key="3">
    <source>
        <dbReference type="ARBA" id="ARBA00012638"/>
    </source>
</evidence>
<dbReference type="FunCoup" id="A0A0G4GYM5">
    <property type="interactions" value="97"/>
</dbReference>
<dbReference type="InterPro" id="IPR031703">
    <property type="entry name" value="Lipin_mid"/>
</dbReference>
<reference evidence="7 8" key="1">
    <citation type="submission" date="2014-11" db="EMBL/GenBank/DDBJ databases">
        <authorList>
            <person name="Zhu J."/>
            <person name="Qi W."/>
            <person name="Song R."/>
        </authorList>
    </citation>
    <scope>NUCLEOTIDE SEQUENCE [LARGE SCALE GENOMIC DNA]</scope>
</reference>
<keyword evidence="8" id="KW-1185">Reference proteome</keyword>
<dbReference type="STRING" id="1169540.A0A0G4GYM5"/>
<organism evidence="7 8">
    <name type="scientific">Vitrella brassicaformis (strain CCMP3155)</name>
    <dbReference type="NCBI Taxonomy" id="1169540"/>
    <lineage>
        <taxon>Eukaryota</taxon>
        <taxon>Sar</taxon>
        <taxon>Alveolata</taxon>
        <taxon>Colpodellida</taxon>
        <taxon>Vitrellaceae</taxon>
        <taxon>Vitrella</taxon>
    </lineage>
</organism>
<dbReference type="InterPro" id="IPR013209">
    <property type="entry name" value="LNS2"/>
</dbReference>
<dbReference type="InterPro" id="IPR031315">
    <property type="entry name" value="LNS2/PITP"/>
</dbReference>
<dbReference type="Pfam" id="PF16876">
    <property type="entry name" value="Lipin_mid"/>
    <property type="match status" value="1"/>
</dbReference>
<dbReference type="InterPro" id="IPR007651">
    <property type="entry name" value="Lipin_N"/>
</dbReference>
<dbReference type="Pfam" id="PF04571">
    <property type="entry name" value="Lipin_N"/>
    <property type="match status" value="1"/>
</dbReference>
<dbReference type="EC" id="3.1.3.4" evidence="3"/>
<dbReference type="InterPro" id="IPR026058">
    <property type="entry name" value="LIPIN"/>
</dbReference>
<dbReference type="PANTHER" id="PTHR12181:SF12">
    <property type="entry name" value="PHOSPHATIDATE PHOSPHATASE"/>
    <property type="match status" value="1"/>
</dbReference>
<comment type="similarity">
    <text evidence="2">Belongs to the lipin family.</text>
</comment>
<evidence type="ECO:0000259" key="6">
    <source>
        <dbReference type="SMART" id="SM00775"/>
    </source>
</evidence>
<feature type="compositionally biased region" description="Basic and acidic residues" evidence="5">
    <location>
        <begin position="692"/>
        <end position="710"/>
    </location>
</feature>
<dbReference type="AlphaFoldDB" id="A0A0G4GYM5"/>
<evidence type="ECO:0000256" key="1">
    <source>
        <dbReference type="ARBA" id="ARBA00001946"/>
    </source>
</evidence>
<protein>
    <recommendedName>
        <fullName evidence="3">phosphatidate phosphatase</fullName>
        <ecNumber evidence="3">3.1.3.4</ecNumber>
    </recommendedName>
</protein>
<dbReference type="GO" id="GO:0008195">
    <property type="term" value="F:phosphatidate phosphatase activity"/>
    <property type="evidence" value="ECO:0007669"/>
    <property type="project" value="UniProtKB-EC"/>
</dbReference>
<feature type="domain" description="LNS2/PITP" evidence="6">
    <location>
        <begin position="510"/>
        <end position="667"/>
    </location>
</feature>
<evidence type="ECO:0000313" key="7">
    <source>
        <dbReference type="EMBL" id="CEM36137.1"/>
    </source>
</evidence>
<dbReference type="Proteomes" id="UP000041254">
    <property type="component" value="Unassembled WGS sequence"/>
</dbReference>
<evidence type="ECO:0000313" key="8">
    <source>
        <dbReference type="Proteomes" id="UP000041254"/>
    </source>
</evidence>
<dbReference type="VEuPathDB" id="CryptoDB:Vbra_19091"/>
<dbReference type="PhylomeDB" id="A0A0G4GYM5"/>
<dbReference type="EMBL" id="CDMY01000878">
    <property type="protein sequence ID" value="CEM36137.1"/>
    <property type="molecule type" value="Genomic_DNA"/>
</dbReference>
<comment type="cofactor">
    <cofactor evidence="1">
        <name>Mg(2+)</name>
        <dbReference type="ChEBI" id="CHEBI:18420"/>
    </cofactor>
</comment>
<accession>A0A0G4GYM5</accession>
<feature type="compositionally biased region" description="Polar residues" evidence="5">
    <location>
        <begin position="712"/>
        <end position="724"/>
    </location>
</feature>
<feature type="region of interest" description="Disordered" evidence="5">
    <location>
        <begin position="336"/>
        <end position="382"/>
    </location>
</feature>
<dbReference type="OMA" id="XIKHESS"/>
<evidence type="ECO:0000256" key="5">
    <source>
        <dbReference type="SAM" id="MobiDB-lite"/>
    </source>
</evidence>
<feature type="region of interest" description="Disordered" evidence="5">
    <location>
        <begin position="692"/>
        <end position="724"/>
    </location>
</feature>
<dbReference type="InterPro" id="IPR036412">
    <property type="entry name" value="HAD-like_sf"/>
</dbReference>
<dbReference type="Pfam" id="PF08235">
    <property type="entry name" value="LNS2"/>
    <property type="match status" value="1"/>
</dbReference>
<dbReference type="SMART" id="SM00775">
    <property type="entry name" value="LNS2"/>
    <property type="match status" value="1"/>
</dbReference>
<dbReference type="InParanoid" id="A0A0G4GYM5"/>
<name>A0A0G4GYM5_VITBC</name>
<sequence length="747" mass="81348">MWGKFLSSVSSALDINQATLSGCIDIIAVPQPDGSIKSTPFHVRFGKAKLLRSREKIVTITVNDQPTDLRMKLGAAGEAYFVEETEEPVSGNALASPLHSPILSPRPYMMPTDTEGLRPPPMPLTLSEAVLTDKASREWQLGDERKGVTHGIKAEWEGEGLGVANGVGEGEGEGGKMVGIDVREPVSAPADLDKSQDVEGQWKWKWGALPERKEVGETLTDAGSPHAHRKRLADLVDDDDSDHKVELSLCGHLLHGTPDQALHDEDVFNANIVSQQQLEADPSLWFHPSLVARFDQTPPYYPWKVAYPLLTSWIVFNRPISLSAVQNLMNTTVNVSKAPQSGSSWRGWFGRGVSRSDLPQQAPSAAHEAADTENSSPSAPLIPRKAKTVGADLEMGPMPPSPDTPVLQADGLQREAGAGLTPIPHAREVNGNGGPAGGAGSVLCCATPTPTTQGSPSKCYRKSLRPTTEQLRSLNLKPGPNPVTFSVTSSLQGTQSITSTIYFWPPNAKIVVSDVDGTITKSDLLGQLMPIVGRDWSHLGVASLYTAIRKNGYRIVYMSARAIGQADLTRDYLFGLCQSEMDRLPDGPLILSPDRLLSSFRREVIDRKPHVFKIAALRDIRGLFSQEHNPFYAGFGNRESDYRAYTSVGVPEAKVFIIDTKGLIHHCNTTYARTYQTMRQIVHEMFPSVRGGEEDAHAAAAGDDRDKDQGQESPSADDQFSSFNFWRVPVEPLDDDIEEAAGSEETP</sequence>
<proteinExistence type="inferred from homology"/>
<evidence type="ECO:0000256" key="2">
    <source>
        <dbReference type="ARBA" id="ARBA00005476"/>
    </source>
</evidence>
<dbReference type="OrthoDB" id="4567at2759"/>
<feature type="compositionally biased region" description="Low complexity" evidence="5">
    <location>
        <begin position="341"/>
        <end position="356"/>
    </location>
</feature>
<evidence type="ECO:0000256" key="4">
    <source>
        <dbReference type="ARBA" id="ARBA00022801"/>
    </source>
</evidence>
<keyword evidence="4" id="KW-0378">Hydrolase</keyword>